<dbReference type="InterPro" id="IPR036249">
    <property type="entry name" value="Thioredoxin-like_sf"/>
</dbReference>
<protein>
    <submittedName>
        <fullName evidence="2">Glutaredoxin family protein</fullName>
    </submittedName>
</protein>
<dbReference type="EMBL" id="JBDFRB010000001">
    <property type="protein sequence ID" value="MEN2743368.1"/>
    <property type="molecule type" value="Genomic_DNA"/>
</dbReference>
<dbReference type="SUPFAM" id="SSF52833">
    <property type="entry name" value="Thioredoxin-like"/>
    <property type="match status" value="1"/>
</dbReference>
<dbReference type="Pfam" id="PF00462">
    <property type="entry name" value="Glutaredoxin"/>
    <property type="match status" value="1"/>
</dbReference>
<dbReference type="InterPro" id="IPR002109">
    <property type="entry name" value="Glutaredoxin"/>
</dbReference>
<sequence>MDTIEQAPASTPARQAVTMYGRPGCGPCRATERGLESAGVVYAYADGAAHRDELAALGHTQSPVVVVRDGRGAVTDHWHGFRPDLIAALAA</sequence>
<evidence type="ECO:0000259" key="1">
    <source>
        <dbReference type="Pfam" id="PF00462"/>
    </source>
</evidence>
<comment type="caution">
    <text evidence="2">The sequence shown here is derived from an EMBL/GenBank/DDBJ whole genome shotgun (WGS) entry which is preliminary data.</text>
</comment>
<feature type="domain" description="Glutaredoxin" evidence="1">
    <location>
        <begin position="17"/>
        <end position="69"/>
    </location>
</feature>
<organism evidence="2 3">
    <name type="scientific">Sinomonas halotolerans</name>
    <dbReference type="NCBI Taxonomy" id="1644133"/>
    <lineage>
        <taxon>Bacteria</taxon>
        <taxon>Bacillati</taxon>
        <taxon>Actinomycetota</taxon>
        <taxon>Actinomycetes</taxon>
        <taxon>Micrococcales</taxon>
        <taxon>Micrococcaceae</taxon>
        <taxon>Sinomonas</taxon>
    </lineage>
</organism>
<reference evidence="2 3" key="1">
    <citation type="submission" date="2024-05" db="EMBL/GenBank/DDBJ databases">
        <title>Sinomonas sp. nov., isolated from a waste landfill.</title>
        <authorList>
            <person name="Zhao Y."/>
        </authorList>
    </citation>
    <scope>NUCLEOTIDE SEQUENCE [LARGE SCALE GENOMIC DNA]</scope>
    <source>
        <strain evidence="2 3">CCTCC AB2014300</strain>
    </source>
</reference>
<name>A0ABU9WZU6_9MICC</name>
<proteinExistence type="predicted"/>
<gene>
    <name evidence="2" type="ORF">ABCQ75_02290</name>
</gene>
<keyword evidence="3" id="KW-1185">Reference proteome</keyword>
<dbReference type="Gene3D" id="3.40.30.10">
    <property type="entry name" value="Glutaredoxin"/>
    <property type="match status" value="1"/>
</dbReference>
<accession>A0ABU9WZU6</accession>
<dbReference type="Proteomes" id="UP001422074">
    <property type="component" value="Unassembled WGS sequence"/>
</dbReference>
<evidence type="ECO:0000313" key="3">
    <source>
        <dbReference type="Proteomes" id="UP001422074"/>
    </source>
</evidence>
<dbReference type="CDD" id="cd02976">
    <property type="entry name" value="NrdH"/>
    <property type="match status" value="1"/>
</dbReference>
<dbReference type="PROSITE" id="PS51354">
    <property type="entry name" value="GLUTAREDOXIN_2"/>
    <property type="match status" value="1"/>
</dbReference>
<dbReference type="RefSeq" id="WP_345882861.1">
    <property type="nucleotide sequence ID" value="NZ_JBDFRB010000001.1"/>
</dbReference>
<evidence type="ECO:0000313" key="2">
    <source>
        <dbReference type="EMBL" id="MEN2743368.1"/>
    </source>
</evidence>